<protein>
    <submittedName>
        <fullName evidence="1">Uncharacterized protein</fullName>
    </submittedName>
</protein>
<organism evidence="1 2">
    <name type="scientific">Clostridium omnivorum</name>
    <dbReference type="NCBI Taxonomy" id="1604902"/>
    <lineage>
        <taxon>Bacteria</taxon>
        <taxon>Bacillati</taxon>
        <taxon>Bacillota</taxon>
        <taxon>Clostridia</taxon>
        <taxon>Eubacteriales</taxon>
        <taxon>Clostridiaceae</taxon>
        <taxon>Clostridium</taxon>
    </lineage>
</organism>
<proteinExistence type="predicted"/>
<reference evidence="1 2" key="1">
    <citation type="journal article" date="2024" name="Int. J. Syst. Evol. Microbiol.">
        <title>Clostridium omnivorum sp. nov., isolated from anoxic soil under the treatment of reductive soil disinfestation.</title>
        <authorList>
            <person name="Ueki A."/>
            <person name="Tonouchi A."/>
            <person name="Kaku N."/>
            <person name="Honma S."/>
            <person name="Ueki K."/>
        </authorList>
    </citation>
    <scope>NUCLEOTIDE SEQUENCE [LARGE SCALE GENOMIC DNA]</scope>
    <source>
        <strain evidence="1 2">E14</strain>
    </source>
</reference>
<comment type="caution">
    <text evidence="1">The sequence shown here is derived from an EMBL/GenBank/DDBJ whole genome shotgun (WGS) entry which is preliminary data.</text>
</comment>
<keyword evidence="2" id="KW-1185">Reference proteome</keyword>
<evidence type="ECO:0000313" key="1">
    <source>
        <dbReference type="EMBL" id="GLC31222.1"/>
    </source>
</evidence>
<dbReference type="Proteomes" id="UP001208567">
    <property type="component" value="Unassembled WGS sequence"/>
</dbReference>
<name>A0ABQ5N7S4_9CLOT</name>
<sequence>MKNIDFGKGIVTYNDFNIDITNPLKNQIWELKQDLLQVNYSDKHDNTYILDIGWYPEFNLNGAFKIVLIRNFDWDNPMIMKNSNYEDFYNILADCIDYANRL</sequence>
<accession>A0ABQ5N7S4</accession>
<gene>
    <name evidence="1" type="ORF">bsdE14_26320</name>
</gene>
<dbReference type="RefSeq" id="WP_264850499.1">
    <property type="nucleotide sequence ID" value="NZ_BRXR01000001.1"/>
</dbReference>
<dbReference type="EMBL" id="BRXR01000001">
    <property type="protein sequence ID" value="GLC31222.1"/>
    <property type="molecule type" value="Genomic_DNA"/>
</dbReference>
<evidence type="ECO:0000313" key="2">
    <source>
        <dbReference type="Proteomes" id="UP001208567"/>
    </source>
</evidence>